<dbReference type="InterPro" id="IPR050801">
    <property type="entry name" value="Ca-Dep_Lectins_ImmuneDev"/>
</dbReference>
<reference evidence="3 4" key="1">
    <citation type="submission" date="2024-01" db="EMBL/GenBank/DDBJ databases">
        <title>The genome of the rayed Mediterranean limpet Patella caerulea (Linnaeus, 1758).</title>
        <authorList>
            <person name="Anh-Thu Weber A."/>
            <person name="Halstead-Nussloch G."/>
        </authorList>
    </citation>
    <scope>NUCLEOTIDE SEQUENCE [LARGE SCALE GENOMIC DNA]</scope>
    <source>
        <strain evidence="3">AATW-2023a</strain>
        <tissue evidence="3">Whole specimen</tissue>
    </source>
</reference>
<dbReference type="EMBL" id="JAZGQO010000001">
    <property type="protein sequence ID" value="KAK6194941.1"/>
    <property type="molecule type" value="Genomic_DNA"/>
</dbReference>
<organism evidence="3 4">
    <name type="scientific">Patella caerulea</name>
    <name type="common">Rayed Mediterranean limpet</name>
    <dbReference type="NCBI Taxonomy" id="87958"/>
    <lineage>
        <taxon>Eukaryota</taxon>
        <taxon>Metazoa</taxon>
        <taxon>Spiralia</taxon>
        <taxon>Lophotrochozoa</taxon>
        <taxon>Mollusca</taxon>
        <taxon>Gastropoda</taxon>
        <taxon>Patellogastropoda</taxon>
        <taxon>Patelloidea</taxon>
        <taxon>Patellidae</taxon>
        <taxon>Patella</taxon>
    </lineage>
</organism>
<dbReference type="InterPro" id="IPR018378">
    <property type="entry name" value="C-type_lectin_CS"/>
</dbReference>
<dbReference type="InterPro" id="IPR001304">
    <property type="entry name" value="C-type_lectin-like"/>
</dbReference>
<feature type="domain" description="C-type lectin" evidence="2">
    <location>
        <begin position="52"/>
        <end position="167"/>
    </location>
</feature>
<protein>
    <recommendedName>
        <fullName evidence="2">C-type lectin domain-containing protein</fullName>
    </recommendedName>
</protein>
<dbReference type="PROSITE" id="PS50041">
    <property type="entry name" value="C_TYPE_LECTIN_2"/>
    <property type="match status" value="1"/>
</dbReference>
<dbReference type="PANTHER" id="PTHR22801">
    <property type="entry name" value="LITHOSTATHINE"/>
    <property type="match status" value="1"/>
</dbReference>
<accession>A0AAN8K575</accession>
<name>A0AAN8K575_PATCE</name>
<dbReference type="PROSITE" id="PS00615">
    <property type="entry name" value="C_TYPE_LECTIN_1"/>
    <property type="match status" value="1"/>
</dbReference>
<dbReference type="SMART" id="SM00034">
    <property type="entry name" value="CLECT"/>
    <property type="match status" value="1"/>
</dbReference>
<keyword evidence="1" id="KW-1015">Disulfide bond</keyword>
<gene>
    <name evidence="3" type="ORF">SNE40_000470</name>
</gene>
<evidence type="ECO:0000313" key="4">
    <source>
        <dbReference type="Proteomes" id="UP001347796"/>
    </source>
</evidence>
<dbReference type="InterPro" id="IPR016187">
    <property type="entry name" value="CTDL_fold"/>
</dbReference>
<dbReference type="Pfam" id="PF00059">
    <property type="entry name" value="Lectin_C"/>
    <property type="match status" value="1"/>
</dbReference>
<evidence type="ECO:0000256" key="1">
    <source>
        <dbReference type="ARBA" id="ARBA00023157"/>
    </source>
</evidence>
<dbReference type="SUPFAM" id="SSF56436">
    <property type="entry name" value="C-type lectin-like"/>
    <property type="match status" value="1"/>
</dbReference>
<dbReference type="InterPro" id="IPR016186">
    <property type="entry name" value="C-type_lectin-like/link_sf"/>
</dbReference>
<comment type="caution">
    <text evidence="3">The sequence shown here is derived from an EMBL/GenBank/DDBJ whole genome shotgun (WGS) entry which is preliminary data.</text>
</comment>
<dbReference type="AlphaFoldDB" id="A0AAN8K575"/>
<keyword evidence="4" id="KW-1185">Reference proteome</keyword>
<proteinExistence type="predicted"/>
<sequence>MLVKVCCAAFAFHENRKTCYFYDFKLQADYVNVTDPGLVTYVDVREEYPLHTGQNCMKVYNVEQTWFDANNTCSQDGGQLVTMTPDDVDLKYAVLHEHLSAEEWFWIGANDIDTEGEWKWNDGSTVQPLKWMPDNPDNSEGNEDCLETTNIHWNDQPCNDLRKFICEKLKF</sequence>
<dbReference type="CDD" id="cd00037">
    <property type="entry name" value="CLECT"/>
    <property type="match status" value="1"/>
</dbReference>
<evidence type="ECO:0000313" key="3">
    <source>
        <dbReference type="EMBL" id="KAK6194941.1"/>
    </source>
</evidence>
<dbReference type="Proteomes" id="UP001347796">
    <property type="component" value="Unassembled WGS sequence"/>
</dbReference>
<dbReference type="PANTHER" id="PTHR22801:SF63">
    <property type="entry name" value="C-TYPE LECTIN DOMAIN-CONTAINING PROTEIN"/>
    <property type="match status" value="1"/>
</dbReference>
<evidence type="ECO:0000259" key="2">
    <source>
        <dbReference type="PROSITE" id="PS50041"/>
    </source>
</evidence>
<dbReference type="Gene3D" id="3.10.100.10">
    <property type="entry name" value="Mannose-Binding Protein A, subunit A"/>
    <property type="match status" value="1"/>
</dbReference>